<evidence type="ECO:0000313" key="1">
    <source>
        <dbReference type="EMBL" id="SHG78618.1"/>
    </source>
</evidence>
<name>A0A1M5MMU0_9BACT</name>
<dbReference type="STRING" id="947013.SAMN04488109_1828"/>
<accession>A0A1M5MMU0</accession>
<sequence length="107" mass="12291">MMPGKNDILQTDIETILSIGEKIIQYHTLLGVKSPLDNVVIADLNAKLSIAKHKHEEGAKYKKLMEEAWRERDYYYLGIQDKSIRNTLMAISSILKKDSWNTAEWGL</sequence>
<dbReference type="EMBL" id="FQWQ01000001">
    <property type="protein sequence ID" value="SHG78618.1"/>
    <property type="molecule type" value="Genomic_DNA"/>
</dbReference>
<keyword evidence="2" id="KW-1185">Reference proteome</keyword>
<evidence type="ECO:0000313" key="2">
    <source>
        <dbReference type="Proteomes" id="UP000184212"/>
    </source>
</evidence>
<gene>
    <name evidence="1" type="ORF">SAMN04488109_1828</name>
</gene>
<organism evidence="1 2">
    <name type="scientific">Chryseolinea serpens</name>
    <dbReference type="NCBI Taxonomy" id="947013"/>
    <lineage>
        <taxon>Bacteria</taxon>
        <taxon>Pseudomonadati</taxon>
        <taxon>Bacteroidota</taxon>
        <taxon>Cytophagia</taxon>
        <taxon>Cytophagales</taxon>
        <taxon>Fulvivirgaceae</taxon>
        <taxon>Chryseolinea</taxon>
    </lineage>
</organism>
<proteinExistence type="predicted"/>
<dbReference type="Proteomes" id="UP000184212">
    <property type="component" value="Unassembled WGS sequence"/>
</dbReference>
<dbReference type="AlphaFoldDB" id="A0A1M5MMU0"/>
<dbReference type="RefSeq" id="WP_073132963.1">
    <property type="nucleotide sequence ID" value="NZ_FQWQ01000001.1"/>
</dbReference>
<reference evidence="1 2" key="1">
    <citation type="submission" date="2016-11" db="EMBL/GenBank/DDBJ databases">
        <authorList>
            <person name="Jaros S."/>
            <person name="Januszkiewicz K."/>
            <person name="Wedrychowicz H."/>
        </authorList>
    </citation>
    <scope>NUCLEOTIDE SEQUENCE [LARGE SCALE GENOMIC DNA]</scope>
    <source>
        <strain evidence="1 2">DSM 24574</strain>
    </source>
</reference>
<protein>
    <submittedName>
        <fullName evidence="1">Uncharacterized protein</fullName>
    </submittedName>
</protein>